<keyword evidence="1" id="KW-0378">Hydrolase</keyword>
<dbReference type="OrthoDB" id="6132547at2759"/>
<keyword evidence="2" id="KW-1185">Reference proteome</keyword>
<dbReference type="InterPro" id="IPR011042">
    <property type="entry name" value="6-blade_b-propeller_TolB-like"/>
</dbReference>
<dbReference type="SUPFAM" id="SSF63829">
    <property type="entry name" value="Calcium-dependent phosphotriesterase"/>
    <property type="match status" value="1"/>
</dbReference>
<sequence>MFKHDELLLGLRDQGLKFPVTDFSTRQIAVLGVDYKRKATFEYDENGRKLFNYAFRIISDSENNIYVLDLINDGGHGRVVGFGYERKKKFVYNGYSILNTPDTPFFPGDIAITPKNILLITDIYNHAMHAINANGEMLDYKVQKILEYVFHVVYHLILKGFLLIGSEPDEEETKSTS</sequence>
<dbReference type="AlphaFoldDB" id="A0A8S3UV02"/>
<name>A0A8S3UV02_MYTED</name>
<protein>
    <submittedName>
        <fullName evidence="1">USP15</fullName>
        <ecNumber evidence="1">3.4.19.12</ecNumber>
    </submittedName>
</protein>
<evidence type="ECO:0000313" key="2">
    <source>
        <dbReference type="Proteomes" id="UP000683360"/>
    </source>
</evidence>
<gene>
    <name evidence="1" type="ORF">MEDL_58107</name>
</gene>
<reference evidence="1" key="1">
    <citation type="submission" date="2021-03" db="EMBL/GenBank/DDBJ databases">
        <authorList>
            <person name="Bekaert M."/>
        </authorList>
    </citation>
    <scope>NUCLEOTIDE SEQUENCE</scope>
</reference>
<dbReference type="EMBL" id="CAJPWZ010002832">
    <property type="protein sequence ID" value="CAG2246117.1"/>
    <property type="molecule type" value="Genomic_DNA"/>
</dbReference>
<proteinExistence type="predicted"/>
<accession>A0A8S3UV02</accession>
<dbReference type="GO" id="GO:0004843">
    <property type="term" value="F:cysteine-type deubiquitinase activity"/>
    <property type="evidence" value="ECO:0007669"/>
    <property type="project" value="UniProtKB-EC"/>
</dbReference>
<dbReference type="Proteomes" id="UP000683360">
    <property type="component" value="Unassembled WGS sequence"/>
</dbReference>
<dbReference type="Gene3D" id="2.120.10.30">
    <property type="entry name" value="TolB, C-terminal domain"/>
    <property type="match status" value="1"/>
</dbReference>
<organism evidence="1 2">
    <name type="scientific">Mytilus edulis</name>
    <name type="common">Blue mussel</name>
    <dbReference type="NCBI Taxonomy" id="6550"/>
    <lineage>
        <taxon>Eukaryota</taxon>
        <taxon>Metazoa</taxon>
        <taxon>Spiralia</taxon>
        <taxon>Lophotrochozoa</taxon>
        <taxon>Mollusca</taxon>
        <taxon>Bivalvia</taxon>
        <taxon>Autobranchia</taxon>
        <taxon>Pteriomorphia</taxon>
        <taxon>Mytilida</taxon>
        <taxon>Mytiloidea</taxon>
        <taxon>Mytilidae</taxon>
        <taxon>Mytilinae</taxon>
        <taxon>Mytilus</taxon>
    </lineage>
</organism>
<comment type="caution">
    <text evidence="1">The sequence shown here is derived from an EMBL/GenBank/DDBJ whole genome shotgun (WGS) entry which is preliminary data.</text>
</comment>
<evidence type="ECO:0000313" key="1">
    <source>
        <dbReference type="EMBL" id="CAG2246117.1"/>
    </source>
</evidence>
<dbReference type="EC" id="3.4.19.12" evidence="1"/>